<organism evidence="1 2">
    <name type="scientific">Hypocrea atroviridis (strain ATCC 20476 / IMI 206040)</name>
    <name type="common">Trichoderma atroviride</name>
    <dbReference type="NCBI Taxonomy" id="452589"/>
    <lineage>
        <taxon>Eukaryota</taxon>
        <taxon>Fungi</taxon>
        <taxon>Dikarya</taxon>
        <taxon>Ascomycota</taxon>
        <taxon>Pezizomycotina</taxon>
        <taxon>Sordariomycetes</taxon>
        <taxon>Hypocreomycetidae</taxon>
        <taxon>Hypocreales</taxon>
        <taxon>Hypocreaceae</taxon>
        <taxon>Trichoderma</taxon>
    </lineage>
</organism>
<name>G9NJ08_HYPAI</name>
<dbReference type="Proteomes" id="UP000005426">
    <property type="component" value="Unassembled WGS sequence"/>
</dbReference>
<protein>
    <submittedName>
        <fullName evidence="1">Uncharacterized protein</fullName>
    </submittedName>
</protein>
<reference evidence="1 2" key="1">
    <citation type="journal article" date="2011" name="Genome Biol.">
        <title>Comparative genome sequence analysis underscores mycoparasitism as the ancestral life style of Trichoderma.</title>
        <authorList>
            <person name="Kubicek C.P."/>
            <person name="Herrera-Estrella A."/>
            <person name="Seidl-Seiboth V."/>
            <person name="Martinez D.A."/>
            <person name="Druzhinina I.S."/>
            <person name="Thon M."/>
            <person name="Zeilinger S."/>
            <person name="Casas-Flores S."/>
            <person name="Horwitz B.A."/>
            <person name="Mukherjee P.K."/>
            <person name="Mukherjee M."/>
            <person name="Kredics L."/>
            <person name="Alcaraz L.D."/>
            <person name="Aerts A."/>
            <person name="Antal Z."/>
            <person name="Atanasova L."/>
            <person name="Cervantes-Badillo M.G."/>
            <person name="Challacombe J."/>
            <person name="Chertkov O."/>
            <person name="McCluskey K."/>
            <person name="Coulpier F."/>
            <person name="Deshpande N."/>
            <person name="von Doehren H."/>
            <person name="Ebbole D.J."/>
            <person name="Esquivel-Naranjo E.U."/>
            <person name="Fekete E."/>
            <person name="Flipphi M."/>
            <person name="Glaser F."/>
            <person name="Gomez-Rodriguez E.Y."/>
            <person name="Gruber S."/>
            <person name="Han C."/>
            <person name="Henrissat B."/>
            <person name="Hermosa R."/>
            <person name="Hernandez-Onate M."/>
            <person name="Karaffa L."/>
            <person name="Kosti I."/>
            <person name="Le Crom S."/>
            <person name="Lindquist E."/>
            <person name="Lucas S."/>
            <person name="Luebeck M."/>
            <person name="Luebeck P.S."/>
            <person name="Margeot A."/>
            <person name="Metz B."/>
            <person name="Misra M."/>
            <person name="Nevalainen H."/>
            <person name="Omann M."/>
            <person name="Packer N."/>
            <person name="Perrone G."/>
            <person name="Uresti-Rivera E.E."/>
            <person name="Salamov A."/>
            <person name="Schmoll M."/>
            <person name="Seiboth B."/>
            <person name="Shapiro H."/>
            <person name="Sukno S."/>
            <person name="Tamayo-Ramos J.A."/>
            <person name="Tisch D."/>
            <person name="Wiest A."/>
            <person name="Wilkinson H.H."/>
            <person name="Zhang M."/>
            <person name="Coutinho P.M."/>
            <person name="Kenerley C.M."/>
            <person name="Monte E."/>
            <person name="Baker S.E."/>
            <person name="Grigoriev I.V."/>
        </authorList>
    </citation>
    <scope>NUCLEOTIDE SEQUENCE [LARGE SCALE GENOMIC DNA]</scope>
    <source>
        <strain evidence="2">ATCC 20476 / IMI 206040</strain>
    </source>
</reference>
<keyword evidence="2" id="KW-1185">Reference proteome</keyword>
<sequence>MVHIDSRLMSIVWNSVAFSIGASLFYKALEPRPPNRWREVAPPIPSGGYQRC</sequence>
<comment type="caution">
    <text evidence="1">The sequence shown here is derived from an EMBL/GenBank/DDBJ whole genome shotgun (WGS) entry which is preliminary data.</text>
</comment>
<dbReference type="AlphaFoldDB" id="G9NJ08"/>
<evidence type="ECO:0000313" key="1">
    <source>
        <dbReference type="EMBL" id="EHK48885.1"/>
    </source>
</evidence>
<accession>G9NJ08</accession>
<evidence type="ECO:0000313" key="2">
    <source>
        <dbReference type="Proteomes" id="UP000005426"/>
    </source>
</evidence>
<gene>
    <name evidence="1" type="ORF">TRIATDRAFT_297654</name>
</gene>
<dbReference type="EMBL" id="ABDG02000017">
    <property type="protein sequence ID" value="EHK48885.1"/>
    <property type="molecule type" value="Genomic_DNA"/>
</dbReference>
<dbReference type="HOGENOM" id="CLU_3087519_0_0_1"/>
<proteinExistence type="predicted"/>